<sequence>MSPSTPDVMRLTKTPRARACCSRKTRLICTDERKTVERVVMHDVGAGAQYLSTSEAGVAHVLEIDVTQCTDWFKDSPYTWGSPKGTDATMVDVGGKSVPYLVRKRGCQPPIVCSLMPAAVADRPHAVVNFEDPTWISAMNLCEADDSPECKVHKTTMKMEEGGCSFEDEPGCSCGGTPRLVPGRGRRRAFVGCSDWRPGDPLKWSGGHMSCSLPHGVDEEKLSRWLENGVDGEEAGEACRYIAGKRTKELSRKRHGGLLPPLRRSAGGVCPVRVELHTPEPLPATGLVRVIVVLRGVHSHVFPVCKPSSRTAHKIVEDNPTLTIRALQSAIADASGGAQAGSEFVRRLRQQARFGAHPFGQDLLGVMEVRRRSGYKHPYVKAVVDRDDFTVVILQNDQQARLSGKVRYCEADSTFGVVAPGAAKDGVAADAIASAGKQAFDWNQFSIVDAL</sequence>
<proteinExistence type="predicted"/>
<dbReference type="Proteomes" id="UP000798662">
    <property type="component" value="Chromosome 3"/>
</dbReference>
<dbReference type="EMBL" id="CM020620">
    <property type="protein sequence ID" value="KAK1869590.1"/>
    <property type="molecule type" value="Genomic_DNA"/>
</dbReference>
<name>A0ACC3CHL3_PYRYE</name>
<accession>A0ACC3CHL3</accession>
<gene>
    <name evidence="1" type="ORF">I4F81_012064</name>
</gene>
<evidence type="ECO:0000313" key="2">
    <source>
        <dbReference type="Proteomes" id="UP000798662"/>
    </source>
</evidence>
<keyword evidence="2" id="KW-1185">Reference proteome</keyword>
<comment type="caution">
    <text evidence="1">The sequence shown here is derived from an EMBL/GenBank/DDBJ whole genome shotgun (WGS) entry which is preliminary data.</text>
</comment>
<reference evidence="1" key="1">
    <citation type="submission" date="2019-11" db="EMBL/GenBank/DDBJ databases">
        <title>Nori genome reveals adaptations in red seaweeds to the harsh intertidal environment.</title>
        <authorList>
            <person name="Wang D."/>
            <person name="Mao Y."/>
        </authorList>
    </citation>
    <scope>NUCLEOTIDE SEQUENCE</scope>
    <source>
        <tissue evidence="1">Gametophyte</tissue>
    </source>
</reference>
<organism evidence="1 2">
    <name type="scientific">Pyropia yezoensis</name>
    <name type="common">Susabi-nori</name>
    <name type="synonym">Porphyra yezoensis</name>
    <dbReference type="NCBI Taxonomy" id="2788"/>
    <lineage>
        <taxon>Eukaryota</taxon>
        <taxon>Rhodophyta</taxon>
        <taxon>Bangiophyceae</taxon>
        <taxon>Bangiales</taxon>
        <taxon>Bangiaceae</taxon>
        <taxon>Pyropia</taxon>
    </lineage>
</organism>
<protein>
    <submittedName>
        <fullName evidence="1">Uncharacterized protein</fullName>
    </submittedName>
</protein>
<evidence type="ECO:0000313" key="1">
    <source>
        <dbReference type="EMBL" id="KAK1869590.1"/>
    </source>
</evidence>